<comment type="function">
    <text evidence="5">Forms part of the ribosomal stalk, playing a central role in the interaction of the ribosome with GTP-bound translation factors.</text>
</comment>
<dbReference type="Gene3D" id="3.30.70.1730">
    <property type="match status" value="1"/>
</dbReference>
<proteinExistence type="inferred from homology"/>
<dbReference type="HOGENOM" id="CLU_092227_1_1_3"/>
<comment type="similarity">
    <text evidence="1 5">Belongs to the universal ribosomal protein uL10 family.</text>
</comment>
<keyword evidence="5" id="KW-0694">RNA-binding</keyword>
<evidence type="ECO:0000313" key="6">
    <source>
        <dbReference type="EMBL" id="AFZ52313.1"/>
    </source>
</evidence>
<evidence type="ECO:0000256" key="1">
    <source>
        <dbReference type="ARBA" id="ARBA00008889"/>
    </source>
</evidence>
<dbReference type="GO" id="GO:0003735">
    <property type="term" value="F:structural constituent of ribosome"/>
    <property type="evidence" value="ECO:0007669"/>
    <property type="project" value="InterPro"/>
</dbReference>
<keyword evidence="3 5" id="KW-0687">Ribonucleoprotein</keyword>
<dbReference type="HAMAP" id="MF_00362">
    <property type="entry name" value="Ribosomal_uL10"/>
    <property type="match status" value="1"/>
</dbReference>
<comment type="subunit">
    <text evidence="5">Part of the ribosomal stalk of the 50S ribosomal subunit. The N-terminus interacts with L11 and the large rRNA to form the base of the stalk. The C-terminus forms an elongated spine to which L12 dimers bind in a sequential fashion forming a multimeric L10(L12)X complex.</text>
</comment>
<dbReference type="InterPro" id="IPR047865">
    <property type="entry name" value="Ribosomal_uL10_bac_type"/>
</dbReference>
<dbReference type="Proteomes" id="UP000010480">
    <property type="component" value="Chromosome"/>
</dbReference>
<protein>
    <recommendedName>
        <fullName evidence="4 5">Large ribosomal subunit protein uL10</fullName>
    </recommendedName>
</protein>
<evidence type="ECO:0000256" key="5">
    <source>
        <dbReference type="HAMAP-Rule" id="MF_00362"/>
    </source>
</evidence>
<dbReference type="InterPro" id="IPR002363">
    <property type="entry name" value="Ribosomal_uL10_CS_bac"/>
</dbReference>
<dbReference type="EMBL" id="CP003947">
    <property type="protein sequence ID" value="AFZ52313.1"/>
    <property type="molecule type" value="Genomic_DNA"/>
</dbReference>
<accession>K9Z1S2</accession>
<dbReference type="InterPro" id="IPR043141">
    <property type="entry name" value="Ribosomal_uL10-like_sf"/>
</dbReference>
<dbReference type="CDD" id="cd05797">
    <property type="entry name" value="Ribosomal_L10"/>
    <property type="match status" value="1"/>
</dbReference>
<dbReference type="GO" id="GO:0006412">
    <property type="term" value="P:translation"/>
    <property type="evidence" value="ECO:0007669"/>
    <property type="project" value="UniProtKB-UniRule"/>
</dbReference>
<keyword evidence="2 5" id="KW-0689">Ribosomal protein</keyword>
<dbReference type="PROSITE" id="PS01109">
    <property type="entry name" value="RIBOSOMAL_L10"/>
    <property type="match status" value="1"/>
</dbReference>
<organism evidence="6 7">
    <name type="scientific">Cyanobacterium aponinum (strain PCC 10605)</name>
    <dbReference type="NCBI Taxonomy" id="755178"/>
    <lineage>
        <taxon>Bacteria</taxon>
        <taxon>Bacillati</taxon>
        <taxon>Cyanobacteriota</taxon>
        <taxon>Cyanophyceae</taxon>
        <taxon>Oscillatoriophycideae</taxon>
        <taxon>Chroococcales</taxon>
        <taxon>Geminocystaceae</taxon>
        <taxon>Cyanobacterium</taxon>
    </lineage>
</organism>
<dbReference type="eggNOG" id="COG0244">
    <property type="taxonomic scope" value="Bacteria"/>
</dbReference>
<evidence type="ECO:0000313" key="7">
    <source>
        <dbReference type="Proteomes" id="UP000010480"/>
    </source>
</evidence>
<dbReference type="InterPro" id="IPR022973">
    <property type="entry name" value="Ribosomal_uL10_bac"/>
</dbReference>
<gene>
    <name evidence="5" type="primary">rplJ</name>
    <name evidence="5" type="synonym">rpl10</name>
    <name evidence="6" type="ordered locus">Cyan10605_0156</name>
</gene>
<dbReference type="PANTHER" id="PTHR11560">
    <property type="entry name" value="39S RIBOSOMAL PROTEIN L10, MITOCHONDRIAL"/>
    <property type="match status" value="1"/>
</dbReference>
<dbReference type="GO" id="GO:0015934">
    <property type="term" value="C:large ribosomal subunit"/>
    <property type="evidence" value="ECO:0007669"/>
    <property type="project" value="InterPro"/>
</dbReference>
<dbReference type="KEGG" id="can:Cyan10605_0156"/>
<keyword evidence="7" id="KW-1185">Reference proteome</keyword>
<dbReference type="STRING" id="755178.Cyan10605_0156"/>
<dbReference type="InterPro" id="IPR001790">
    <property type="entry name" value="Ribosomal_uL10"/>
</dbReference>
<dbReference type="AlphaFoldDB" id="K9Z1S2"/>
<evidence type="ECO:0000256" key="3">
    <source>
        <dbReference type="ARBA" id="ARBA00023274"/>
    </source>
</evidence>
<keyword evidence="5" id="KW-0699">rRNA-binding</keyword>
<dbReference type="NCBIfam" id="NF000955">
    <property type="entry name" value="PRK00099.1-1"/>
    <property type="match status" value="1"/>
</dbReference>
<dbReference type="GO" id="GO:0070180">
    <property type="term" value="F:large ribosomal subunit rRNA binding"/>
    <property type="evidence" value="ECO:0007669"/>
    <property type="project" value="UniProtKB-UniRule"/>
</dbReference>
<reference evidence="7" key="1">
    <citation type="journal article" date="2013" name="Proc. Natl. Acad. Sci. U.S.A.">
        <title>Improving the coverage of the cyanobacterial phylum using diversity-driven genome sequencing.</title>
        <authorList>
            <person name="Shih P.M."/>
            <person name="Wu D."/>
            <person name="Latifi A."/>
            <person name="Axen S.D."/>
            <person name="Fewer D.P."/>
            <person name="Talla E."/>
            <person name="Calteau A."/>
            <person name="Cai F."/>
            <person name="Tandeau de Marsac N."/>
            <person name="Rippka R."/>
            <person name="Herdman M."/>
            <person name="Sivonen K."/>
            <person name="Coursin T."/>
            <person name="Laurent T."/>
            <person name="Goodwin L."/>
            <person name="Nolan M."/>
            <person name="Davenport K.W."/>
            <person name="Han C.S."/>
            <person name="Rubin E.M."/>
            <person name="Eisen J.A."/>
            <person name="Woyke T."/>
            <person name="Gugger M."/>
            <person name="Kerfeld C.A."/>
        </authorList>
    </citation>
    <scope>NUCLEOTIDE SEQUENCE [LARGE SCALE GENOMIC DNA]</scope>
    <source>
        <strain evidence="7">PCC 10605</strain>
    </source>
</reference>
<dbReference type="Gene3D" id="6.10.250.290">
    <property type="match status" value="1"/>
</dbReference>
<name>K9Z1S2_CYAAP</name>
<evidence type="ECO:0000256" key="4">
    <source>
        <dbReference type="ARBA" id="ARBA00035202"/>
    </source>
</evidence>
<dbReference type="PATRIC" id="fig|755178.3.peg.162"/>
<dbReference type="Pfam" id="PF00466">
    <property type="entry name" value="Ribosomal_L10"/>
    <property type="match status" value="1"/>
</dbReference>
<evidence type="ECO:0000256" key="2">
    <source>
        <dbReference type="ARBA" id="ARBA00022980"/>
    </source>
</evidence>
<sequence length="182" mass="19739">MRVISKSLESKKQEVTEIKQLLEKSRLAVVIDYQGLTVADITNLRNRLREGGTICKVTKNTLMGKAIEGDENWQPMTEFLKGSSAFILADEENIGSAVKAYQAFAKESKKTTLRGGVMEGKALSEAEVKALADLPTKEQLIAQIAGSINSITAKIAIGVKEVPASIARGIEAYRAKQEEEAA</sequence>
<dbReference type="SUPFAM" id="SSF160369">
    <property type="entry name" value="Ribosomal protein L10-like"/>
    <property type="match status" value="1"/>
</dbReference>